<dbReference type="Proteomes" id="UP000094769">
    <property type="component" value="Unassembled WGS sequence"/>
</dbReference>
<dbReference type="AlphaFoldDB" id="A0A7Z1AFN6"/>
<evidence type="ECO:0000256" key="1">
    <source>
        <dbReference type="SAM" id="Phobius"/>
    </source>
</evidence>
<keyword evidence="1" id="KW-0812">Transmembrane</keyword>
<feature type="transmembrane region" description="Helical" evidence="1">
    <location>
        <begin position="237"/>
        <end position="256"/>
    </location>
</feature>
<feature type="transmembrane region" description="Helical" evidence="1">
    <location>
        <begin position="268"/>
        <end position="298"/>
    </location>
</feature>
<dbReference type="Pfam" id="PF14351">
    <property type="entry name" value="DUF4401"/>
    <property type="match status" value="1"/>
</dbReference>
<feature type="transmembrane region" description="Helical" evidence="1">
    <location>
        <begin position="304"/>
        <end position="324"/>
    </location>
</feature>
<protein>
    <recommendedName>
        <fullName evidence="2">DUF4401 domain-containing protein</fullName>
    </recommendedName>
</protein>
<feature type="transmembrane region" description="Helical" evidence="1">
    <location>
        <begin position="171"/>
        <end position="188"/>
    </location>
</feature>
<evidence type="ECO:0000259" key="2">
    <source>
        <dbReference type="Pfam" id="PF14351"/>
    </source>
</evidence>
<dbReference type="RefSeq" id="WP_069122336.1">
    <property type="nucleotide sequence ID" value="NZ_MARB01000006.1"/>
</dbReference>
<dbReference type="InterPro" id="IPR025513">
    <property type="entry name" value="DUF4401"/>
</dbReference>
<gene>
    <name evidence="3" type="ORF">CODIS_12710</name>
</gene>
<feature type="transmembrane region" description="Helical" evidence="1">
    <location>
        <begin position="40"/>
        <end position="64"/>
    </location>
</feature>
<evidence type="ECO:0000313" key="4">
    <source>
        <dbReference type="Proteomes" id="UP000094769"/>
    </source>
</evidence>
<feature type="transmembrane region" description="Helical" evidence="1">
    <location>
        <begin position="121"/>
        <end position="141"/>
    </location>
</feature>
<reference evidence="3 4" key="1">
    <citation type="submission" date="2016-06" db="EMBL/GenBank/DDBJ databases">
        <title>Genome sequence of endosymbiont of Candidatus Endolucinida thiodiazotropha.</title>
        <authorList>
            <person name="Poehlein A."/>
            <person name="Koenig S."/>
            <person name="Heiden S.E."/>
            <person name="Thuermer A."/>
            <person name="Voget S."/>
            <person name="Daniel R."/>
            <person name="Markert S."/>
            <person name="Gros O."/>
            <person name="Schweder T."/>
        </authorList>
    </citation>
    <scope>NUCLEOTIDE SEQUENCE [LARGE SCALE GENOMIC DNA]</scope>
    <source>
        <strain evidence="3 4">COS</strain>
    </source>
</reference>
<keyword evidence="1" id="KW-1133">Transmembrane helix</keyword>
<name>A0A7Z1AFN6_9GAMM</name>
<organism evidence="3 4">
    <name type="scientific">Candidatus Thiodiazotropha endolucinida</name>
    <dbReference type="NCBI Taxonomy" id="1655433"/>
    <lineage>
        <taxon>Bacteria</taxon>
        <taxon>Pseudomonadati</taxon>
        <taxon>Pseudomonadota</taxon>
        <taxon>Gammaproteobacteria</taxon>
        <taxon>Chromatiales</taxon>
        <taxon>Sedimenticolaceae</taxon>
        <taxon>Candidatus Thiodiazotropha</taxon>
    </lineage>
</organism>
<sequence length="365" mass="39858">MSGSTVTLNHIVNNLRAENLLSIEDDALDYLENRPNPQPWYIRTMVGFGAWLASLLLIGFITSITLMVDGGYIFIGAALIVCAILVRQRSDRDFLVQCALASSLAGQALVAYGFADIAGHGKFEIILGFALVISSALFFLFPDRIHRVIMVLLATGSLTTLLYHWEANALIPLLGPALTGILILLHNRMPTLVAGRHSELLHPLMSGLMLSAFGTLLLSTVYLLPELEADFLFYPRPWISTILLGMLLIYLGRLIWPVVAGTEDTKSLLLLHGIMIVIITCAWYAPGLLLGLIVMLLGAHSSRVTFTGAGIGFFVLFLTAFFYGIEVSLLTKSITLVATGITLLLSRWIILKVILTDERQGAGYA</sequence>
<feature type="transmembrane region" description="Helical" evidence="1">
    <location>
        <begin position="94"/>
        <end position="115"/>
    </location>
</feature>
<feature type="transmembrane region" description="Helical" evidence="1">
    <location>
        <begin position="336"/>
        <end position="355"/>
    </location>
</feature>
<feature type="transmembrane region" description="Helical" evidence="1">
    <location>
        <begin position="70"/>
        <end position="87"/>
    </location>
</feature>
<accession>A0A7Z1AFN6</accession>
<dbReference type="OrthoDB" id="8527955at2"/>
<keyword evidence="1" id="KW-0472">Membrane</keyword>
<keyword evidence="4" id="KW-1185">Reference proteome</keyword>
<feature type="domain" description="DUF4401" evidence="2">
    <location>
        <begin position="39"/>
        <end position="352"/>
    </location>
</feature>
<evidence type="ECO:0000313" key="3">
    <source>
        <dbReference type="EMBL" id="ODJ88270.1"/>
    </source>
</evidence>
<dbReference type="EMBL" id="MARB01000006">
    <property type="protein sequence ID" value="ODJ88270.1"/>
    <property type="molecule type" value="Genomic_DNA"/>
</dbReference>
<comment type="caution">
    <text evidence="3">The sequence shown here is derived from an EMBL/GenBank/DDBJ whole genome shotgun (WGS) entry which is preliminary data.</text>
</comment>
<proteinExistence type="predicted"/>
<feature type="transmembrane region" description="Helical" evidence="1">
    <location>
        <begin position="148"/>
        <end position="165"/>
    </location>
</feature>
<feature type="transmembrane region" description="Helical" evidence="1">
    <location>
        <begin position="200"/>
        <end position="225"/>
    </location>
</feature>